<evidence type="ECO:0000313" key="3">
    <source>
        <dbReference type="Proteomes" id="UP000077266"/>
    </source>
</evidence>
<evidence type="ECO:0000256" key="1">
    <source>
        <dbReference type="SAM" id="MobiDB-lite"/>
    </source>
</evidence>
<dbReference type="InParanoid" id="A0A166MAZ2"/>
<feature type="non-terminal residue" evidence="2">
    <location>
        <position position="1"/>
    </location>
</feature>
<dbReference type="Proteomes" id="UP000077266">
    <property type="component" value="Unassembled WGS sequence"/>
</dbReference>
<feature type="region of interest" description="Disordered" evidence="1">
    <location>
        <begin position="1"/>
        <end position="49"/>
    </location>
</feature>
<feature type="compositionally biased region" description="Acidic residues" evidence="1">
    <location>
        <begin position="102"/>
        <end position="123"/>
    </location>
</feature>
<protein>
    <submittedName>
        <fullName evidence="2">Uncharacterized protein</fullName>
    </submittedName>
</protein>
<feature type="region of interest" description="Disordered" evidence="1">
    <location>
        <begin position="97"/>
        <end position="124"/>
    </location>
</feature>
<organism evidence="2 3">
    <name type="scientific">Exidia glandulosa HHB12029</name>
    <dbReference type="NCBI Taxonomy" id="1314781"/>
    <lineage>
        <taxon>Eukaryota</taxon>
        <taxon>Fungi</taxon>
        <taxon>Dikarya</taxon>
        <taxon>Basidiomycota</taxon>
        <taxon>Agaricomycotina</taxon>
        <taxon>Agaricomycetes</taxon>
        <taxon>Auriculariales</taxon>
        <taxon>Exidiaceae</taxon>
        <taxon>Exidia</taxon>
    </lineage>
</organism>
<accession>A0A166MAZ2</accession>
<proteinExistence type="predicted"/>
<reference evidence="2 3" key="1">
    <citation type="journal article" date="2016" name="Mol. Biol. Evol.">
        <title>Comparative Genomics of Early-Diverging Mushroom-Forming Fungi Provides Insights into the Origins of Lignocellulose Decay Capabilities.</title>
        <authorList>
            <person name="Nagy L.G."/>
            <person name="Riley R."/>
            <person name="Tritt A."/>
            <person name="Adam C."/>
            <person name="Daum C."/>
            <person name="Floudas D."/>
            <person name="Sun H."/>
            <person name="Yadav J.S."/>
            <person name="Pangilinan J."/>
            <person name="Larsson K.H."/>
            <person name="Matsuura K."/>
            <person name="Barry K."/>
            <person name="Labutti K."/>
            <person name="Kuo R."/>
            <person name="Ohm R.A."/>
            <person name="Bhattacharya S.S."/>
            <person name="Shirouzu T."/>
            <person name="Yoshinaga Y."/>
            <person name="Martin F.M."/>
            <person name="Grigoriev I.V."/>
            <person name="Hibbett D.S."/>
        </authorList>
    </citation>
    <scope>NUCLEOTIDE SEQUENCE [LARGE SCALE GENOMIC DNA]</scope>
    <source>
        <strain evidence="2 3">HHB12029</strain>
    </source>
</reference>
<keyword evidence="3" id="KW-1185">Reference proteome</keyword>
<gene>
    <name evidence="2" type="ORF">EXIGLDRAFT_694446</name>
</gene>
<sequence length="211" mass="23987">VQADEEPASDAGGHLPNLLALCAQDPGYQEATSVSEPDNKQDGAGRPRPSTLTMCSCWKLSLRHELVNERCSGTTQTPLLGLWPLVSQRPALQPRYRADPVSEVEVEEPWQAEGEESELDGDDDNAKRSMEVFLTDREVTDMAYVRNWVWARTGHNAWDSDIADTMMRKHPSRNFSISDWHTAYLSNIRRIDYAAKHRVRERMTVKDESME</sequence>
<evidence type="ECO:0000313" key="2">
    <source>
        <dbReference type="EMBL" id="KZV77835.1"/>
    </source>
</evidence>
<dbReference type="AlphaFoldDB" id="A0A166MAZ2"/>
<name>A0A166MAZ2_EXIGL</name>
<dbReference type="EMBL" id="KV427493">
    <property type="protein sequence ID" value="KZV77835.1"/>
    <property type="molecule type" value="Genomic_DNA"/>
</dbReference>